<name>A0A2Z4PV10_9GAMM</name>
<proteinExistence type="predicted"/>
<dbReference type="OrthoDB" id="9776275at2"/>
<evidence type="ECO:0000313" key="1">
    <source>
        <dbReference type="EMBL" id="AWY01458.1"/>
    </source>
</evidence>
<dbReference type="EMBL" id="CP016181">
    <property type="protein sequence ID" value="AWY01458.1"/>
    <property type="molecule type" value="Genomic_DNA"/>
</dbReference>
<accession>A0A2Z4PV10</accession>
<sequence length="102" mass="11685">MPVYADINWMSATLDNDFFVNEDNGYTNGVYVSFYDIHENVTAVKQPDFWVAPLMWSMTKQGIDNVVNVYSAGQALTTSRSRCFSRQLSPKLLSSFFVLLWI</sequence>
<reference evidence="1 2" key="1">
    <citation type="submission" date="2016-06" db="EMBL/GenBank/DDBJ databases">
        <title>The sequenced genome of the ice-adhering bacterium Marinomonas primoryensis, from Antarctica.</title>
        <authorList>
            <person name="Graham L."/>
            <person name="Vance T.D.R."/>
            <person name="Davies P.L."/>
        </authorList>
    </citation>
    <scope>NUCLEOTIDE SEQUENCE [LARGE SCALE GENOMIC DNA]</scope>
    <source>
        <strain evidence="1 2">AceL</strain>
    </source>
</reference>
<protein>
    <submittedName>
        <fullName evidence="1">Uncharacterized protein</fullName>
    </submittedName>
</protein>
<dbReference type="Proteomes" id="UP000249898">
    <property type="component" value="Chromosome"/>
</dbReference>
<dbReference type="AlphaFoldDB" id="A0A2Z4PV10"/>
<organism evidence="1 2">
    <name type="scientific">Marinomonas primoryensis</name>
    <dbReference type="NCBI Taxonomy" id="178399"/>
    <lineage>
        <taxon>Bacteria</taxon>
        <taxon>Pseudomonadati</taxon>
        <taxon>Pseudomonadota</taxon>
        <taxon>Gammaproteobacteria</taxon>
        <taxon>Oceanospirillales</taxon>
        <taxon>Oceanospirillaceae</taxon>
        <taxon>Marinomonas</taxon>
    </lineage>
</organism>
<evidence type="ECO:0000313" key="2">
    <source>
        <dbReference type="Proteomes" id="UP000249898"/>
    </source>
</evidence>
<gene>
    <name evidence="1" type="ORF">A8139_16960</name>
</gene>